<keyword evidence="2" id="KW-1185">Reference proteome</keyword>
<gene>
    <name evidence="1" type="ORF">B5V02_07410</name>
</gene>
<proteinExistence type="predicted"/>
<sequence length="281" mass="30593">MNRIDNLKARWRPEWSERSDLKRLHGAFHKALHFIESLPAHRAELSKPGTLSQKGLNDSVRAIAAEKIVPELRRGAWEAEKAANSIKSEMSRLAVPKPDKTDMAGAVLRSEIRTMLRSMDHGKIVNLVMNDPAFQAAAFEGPAALSGLTEELRADLEKRMVEQNHGATIEAMDDAKEAIALAQAAFEIAISTVKDEAGFAGQEPVFDKWMATASAEVEREISAERARQQPSGAAQNFRLTDIGSDISGKSVLELEALAANVSDFASNLAQVRIARLNGTAA</sequence>
<name>A0A2W7C9W4_9HYPH</name>
<organism evidence="1 2">
    <name type="scientific">Mesorhizobium kowhaii</name>
    <dbReference type="NCBI Taxonomy" id="1300272"/>
    <lineage>
        <taxon>Bacteria</taxon>
        <taxon>Pseudomonadati</taxon>
        <taxon>Pseudomonadota</taxon>
        <taxon>Alphaproteobacteria</taxon>
        <taxon>Hyphomicrobiales</taxon>
        <taxon>Phyllobacteriaceae</taxon>
        <taxon>Mesorhizobium</taxon>
    </lineage>
</organism>
<evidence type="ECO:0000313" key="2">
    <source>
        <dbReference type="Proteomes" id="UP000248616"/>
    </source>
</evidence>
<dbReference type="EMBL" id="MZXV01000013">
    <property type="protein sequence ID" value="PZV39747.1"/>
    <property type="molecule type" value="Genomic_DNA"/>
</dbReference>
<dbReference type="RefSeq" id="WP_111543488.1">
    <property type="nucleotide sequence ID" value="NZ_MZXV01000013.1"/>
</dbReference>
<reference evidence="2" key="1">
    <citation type="submission" date="2017-03" db="EMBL/GenBank/DDBJ databases">
        <authorList>
            <person name="Safronova V.I."/>
            <person name="Sazanova A.L."/>
            <person name="Chirak E.R."/>
        </authorList>
    </citation>
    <scope>NUCLEOTIDE SEQUENCE [LARGE SCALE GENOMIC DNA]</scope>
    <source>
        <strain evidence="2">Ach-343</strain>
    </source>
</reference>
<comment type="caution">
    <text evidence="1">The sequence shown here is derived from an EMBL/GenBank/DDBJ whole genome shotgun (WGS) entry which is preliminary data.</text>
</comment>
<dbReference type="AlphaFoldDB" id="A0A2W7C9W4"/>
<dbReference type="Proteomes" id="UP000248616">
    <property type="component" value="Unassembled WGS sequence"/>
</dbReference>
<evidence type="ECO:0000313" key="1">
    <source>
        <dbReference type="EMBL" id="PZV39747.1"/>
    </source>
</evidence>
<protein>
    <submittedName>
        <fullName evidence="1">Uncharacterized protein</fullName>
    </submittedName>
</protein>
<accession>A0A2W7C9W4</accession>
<dbReference type="OrthoDB" id="8448218at2"/>